<accession>A0A1G1VAF1</accession>
<dbReference type="Proteomes" id="UP000178659">
    <property type="component" value="Unassembled WGS sequence"/>
</dbReference>
<protein>
    <recommendedName>
        <fullName evidence="1">NAD-dependent epimerase/dehydratase domain-containing protein</fullName>
    </recommendedName>
</protein>
<sequence length="311" mass="36168">MKRQIAILGSSSHIAKGLINNFLRYRGYNLHLYTRSANKVYYFLGGRGEDYRIHQRYDVLMNYKYNVLINCVGVGTASKLQGDYTKYFTVNEEYDNLAIGYLCKYPNALYISFSSGVVYGKDYTKPANKNTTNKIPVNQIVKENYYSIVKLNSEAKHRSFENLRIVDLRIFSYFSRFIDLTDNYFVCEIINCILNKKTFITNDANITRDYIHPKDLFLIIKKCIEIGNLNTAFDVTSAKSVKKREILDYFSENYGLKYKIVPSVENASPTGQKNIYYSKYNKLAQFGYKPALTSMETIKQESRYILNNRKS</sequence>
<dbReference type="InterPro" id="IPR036291">
    <property type="entry name" value="NAD(P)-bd_dom_sf"/>
</dbReference>
<dbReference type="Gene3D" id="3.40.50.720">
    <property type="entry name" value="NAD(P)-binding Rossmann-like Domain"/>
    <property type="match status" value="1"/>
</dbReference>
<dbReference type="EMBL" id="MHCC01000027">
    <property type="protein sequence ID" value="OGY12454.1"/>
    <property type="molecule type" value="Genomic_DNA"/>
</dbReference>
<evidence type="ECO:0000313" key="2">
    <source>
        <dbReference type="EMBL" id="OGY12454.1"/>
    </source>
</evidence>
<reference evidence="2 3" key="1">
    <citation type="journal article" date="2016" name="Nat. Commun.">
        <title>Thousands of microbial genomes shed light on interconnected biogeochemical processes in an aquifer system.</title>
        <authorList>
            <person name="Anantharaman K."/>
            <person name="Brown C.T."/>
            <person name="Hug L.A."/>
            <person name="Sharon I."/>
            <person name="Castelle C.J."/>
            <person name="Probst A.J."/>
            <person name="Thomas B.C."/>
            <person name="Singh A."/>
            <person name="Wilkins M.J."/>
            <person name="Karaoz U."/>
            <person name="Brodie E.L."/>
            <person name="Williams K.H."/>
            <person name="Hubbard S.S."/>
            <person name="Banfield J.F."/>
        </authorList>
    </citation>
    <scope>NUCLEOTIDE SEQUENCE [LARGE SCALE GENOMIC DNA]</scope>
</reference>
<proteinExistence type="predicted"/>
<evidence type="ECO:0000313" key="3">
    <source>
        <dbReference type="Proteomes" id="UP000178659"/>
    </source>
</evidence>
<evidence type="ECO:0000259" key="1">
    <source>
        <dbReference type="Pfam" id="PF01370"/>
    </source>
</evidence>
<dbReference type="Pfam" id="PF01370">
    <property type="entry name" value="Epimerase"/>
    <property type="match status" value="1"/>
</dbReference>
<feature type="domain" description="NAD-dependent epimerase/dehydratase" evidence="1">
    <location>
        <begin position="8"/>
        <end position="221"/>
    </location>
</feature>
<organism evidence="2 3">
    <name type="scientific">Candidatus Blackburnbacteria bacterium RIFCSPLOWO2_01_FULL_40_20</name>
    <dbReference type="NCBI Taxonomy" id="1797519"/>
    <lineage>
        <taxon>Bacteria</taxon>
        <taxon>Candidatus Blackburniibacteriota</taxon>
    </lineage>
</organism>
<comment type="caution">
    <text evidence="2">The sequence shown here is derived from an EMBL/GenBank/DDBJ whole genome shotgun (WGS) entry which is preliminary data.</text>
</comment>
<dbReference type="SUPFAM" id="SSF51735">
    <property type="entry name" value="NAD(P)-binding Rossmann-fold domains"/>
    <property type="match status" value="1"/>
</dbReference>
<name>A0A1G1VAF1_9BACT</name>
<dbReference type="InterPro" id="IPR001509">
    <property type="entry name" value="Epimerase_deHydtase"/>
</dbReference>
<gene>
    <name evidence="2" type="ORF">A3A77_00555</name>
</gene>
<dbReference type="AlphaFoldDB" id="A0A1G1VAF1"/>